<protein>
    <recommendedName>
        <fullName evidence="1">HTH cro/C1-type domain-containing protein</fullName>
    </recommendedName>
</protein>
<dbReference type="InterPro" id="IPR001387">
    <property type="entry name" value="Cro/C1-type_HTH"/>
</dbReference>
<keyword evidence="3" id="KW-1185">Reference proteome</keyword>
<name>A0ABQ5YFK7_9NEIS</name>
<evidence type="ECO:0000259" key="1">
    <source>
        <dbReference type="Pfam" id="PF13443"/>
    </source>
</evidence>
<evidence type="ECO:0000313" key="3">
    <source>
        <dbReference type="Proteomes" id="UP001156706"/>
    </source>
</evidence>
<reference evidence="3" key="1">
    <citation type="journal article" date="2019" name="Int. J. Syst. Evol. Microbiol.">
        <title>The Global Catalogue of Microorganisms (GCM) 10K type strain sequencing project: providing services to taxonomists for standard genome sequencing and annotation.</title>
        <authorList>
            <consortium name="The Broad Institute Genomics Platform"/>
            <consortium name="The Broad Institute Genome Sequencing Center for Infectious Disease"/>
            <person name="Wu L."/>
            <person name="Ma J."/>
        </authorList>
    </citation>
    <scope>NUCLEOTIDE SEQUENCE [LARGE SCALE GENOMIC DNA]</scope>
    <source>
        <strain evidence="3">NBRC 110044</strain>
    </source>
</reference>
<feature type="domain" description="HTH cro/C1-type" evidence="1">
    <location>
        <begin position="26"/>
        <end position="90"/>
    </location>
</feature>
<comment type="caution">
    <text evidence="2">The sequence shown here is derived from an EMBL/GenBank/DDBJ whole genome shotgun (WGS) entry which is preliminary data.</text>
</comment>
<evidence type="ECO:0000313" key="2">
    <source>
        <dbReference type="EMBL" id="GLR12443.1"/>
    </source>
</evidence>
<gene>
    <name evidence="2" type="ORF">GCM10007907_12330</name>
</gene>
<dbReference type="RefSeq" id="WP_284195563.1">
    <property type="nucleotide sequence ID" value="NZ_BSOG01000001.1"/>
</dbReference>
<dbReference type="Pfam" id="PF13443">
    <property type="entry name" value="HTH_26"/>
    <property type="match status" value="1"/>
</dbReference>
<dbReference type="Proteomes" id="UP001156706">
    <property type="component" value="Unassembled WGS sequence"/>
</dbReference>
<dbReference type="EMBL" id="BSOG01000001">
    <property type="protein sequence ID" value="GLR12443.1"/>
    <property type="molecule type" value="Genomic_DNA"/>
</dbReference>
<proteinExistence type="predicted"/>
<accession>A0ABQ5YFK7</accession>
<organism evidence="2 3">
    <name type="scientific">Chitinimonas prasina</name>
    <dbReference type="NCBI Taxonomy" id="1434937"/>
    <lineage>
        <taxon>Bacteria</taxon>
        <taxon>Pseudomonadati</taxon>
        <taxon>Pseudomonadota</taxon>
        <taxon>Betaproteobacteria</taxon>
        <taxon>Neisseriales</taxon>
        <taxon>Chitinibacteraceae</taxon>
        <taxon>Chitinimonas</taxon>
    </lineage>
</organism>
<sequence length="97" mass="11056">MPDTTDSASTPAGQGYKYGQRRLALNVRVLMAQHGYRDISKLYRELISRGCDISYSQFKRIVDNQAEKLNTNVLDALLNLFDCRIDELFITLDTPPD</sequence>